<comment type="caution">
    <text evidence="2">The sequence shown here is derived from an EMBL/GenBank/DDBJ whole genome shotgun (WGS) entry which is preliminary data.</text>
</comment>
<dbReference type="EMBL" id="JAUSRD010000020">
    <property type="protein sequence ID" value="MDP9896735.1"/>
    <property type="molecule type" value="Genomic_DNA"/>
</dbReference>
<evidence type="ECO:0000256" key="1">
    <source>
        <dbReference type="SAM" id="Phobius"/>
    </source>
</evidence>
<accession>A0AAW8DBN0</accession>
<evidence type="ECO:0000313" key="3">
    <source>
        <dbReference type="Proteomes" id="UP001242045"/>
    </source>
</evidence>
<keyword evidence="1" id="KW-0472">Membrane</keyword>
<dbReference type="Proteomes" id="UP001242045">
    <property type="component" value="Unassembled WGS sequence"/>
</dbReference>
<feature type="transmembrane region" description="Helical" evidence="1">
    <location>
        <begin position="32"/>
        <end position="49"/>
    </location>
</feature>
<keyword evidence="1" id="KW-1133">Transmembrane helix</keyword>
<organism evidence="2 3">
    <name type="scientific">Variovorax boronicumulans</name>
    <dbReference type="NCBI Taxonomy" id="436515"/>
    <lineage>
        <taxon>Bacteria</taxon>
        <taxon>Pseudomonadati</taxon>
        <taxon>Pseudomonadota</taxon>
        <taxon>Betaproteobacteria</taxon>
        <taxon>Burkholderiales</taxon>
        <taxon>Comamonadaceae</taxon>
        <taxon>Variovorax</taxon>
    </lineage>
</organism>
<name>A0AAW8DBN0_9BURK</name>
<protein>
    <submittedName>
        <fullName evidence="2">Uncharacterized protein</fullName>
    </submittedName>
</protein>
<proteinExistence type="predicted"/>
<evidence type="ECO:0000313" key="2">
    <source>
        <dbReference type="EMBL" id="MDP9896735.1"/>
    </source>
</evidence>
<dbReference type="RefSeq" id="WP_307512356.1">
    <property type="nucleotide sequence ID" value="NZ_JAUSRD010000020.1"/>
</dbReference>
<reference evidence="2" key="1">
    <citation type="submission" date="2023-07" db="EMBL/GenBank/DDBJ databases">
        <title>Sorghum-associated microbial communities from plants grown in Nebraska, USA.</title>
        <authorList>
            <person name="Schachtman D."/>
        </authorList>
    </citation>
    <scope>NUCLEOTIDE SEQUENCE</scope>
    <source>
        <strain evidence="2">DS3754</strain>
    </source>
</reference>
<gene>
    <name evidence="2" type="ORF">J2W31_005871</name>
</gene>
<sequence>MAAKYILAAFAIVFLLMALVRGAAGGAARTWLLIALIFVAVAAWLQWHTS</sequence>
<dbReference type="AlphaFoldDB" id="A0AAW8DBN0"/>
<keyword evidence="1" id="KW-0812">Transmembrane</keyword>